<protein>
    <submittedName>
        <fullName evidence="1">Uncharacterized protein</fullName>
    </submittedName>
</protein>
<evidence type="ECO:0000313" key="1">
    <source>
        <dbReference type="EMBL" id="SHH43851.1"/>
    </source>
</evidence>
<sequence>MKVPKATVKGYDSIKKAANHTNGLFSESGESKRKILVYATKGHNKMLRQAKPETPRQRKVIGLPYKANPFAYNIPRRGNYTWAIIRNEVTGAHV</sequence>
<evidence type="ECO:0000313" key="2">
    <source>
        <dbReference type="Proteomes" id="UP000184520"/>
    </source>
</evidence>
<reference evidence="2" key="1">
    <citation type="submission" date="2016-11" db="EMBL/GenBank/DDBJ databases">
        <authorList>
            <person name="Varghese N."/>
            <person name="Submissions S."/>
        </authorList>
    </citation>
    <scope>NUCLEOTIDE SEQUENCE [LARGE SCALE GENOMIC DNA]</scope>
    <source>
        <strain evidence="2">CGMCC 1.8995</strain>
    </source>
</reference>
<dbReference type="EMBL" id="FQWD01000014">
    <property type="protein sequence ID" value="SHH43851.1"/>
    <property type="molecule type" value="Genomic_DNA"/>
</dbReference>
<proteinExistence type="predicted"/>
<accession>A0A1M5SZB1</accession>
<dbReference type="Proteomes" id="UP000184520">
    <property type="component" value="Unassembled WGS sequence"/>
</dbReference>
<name>A0A1M5SZB1_9ALTE</name>
<dbReference type="AlphaFoldDB" id="A0A1M5SZB1"/>
<organism evidence="1 2">
    <name type="scientific">Marisediminitalea aggregata</name>
    <dbReference type="NCBI Taxonomy" id="634436"/>
    <lineage>
        <taxon>Bacteria</taxon>
        <taxon>Pseudomonadati</taxon>
        <taxon>Pseudomonadota</taxon>
        <taxon>Gammaproteobacteria</taxon>
        <taxon>Alteromonadales</taxon>
        <taxon>Alteromonadaceae</taxon>
        <taxon>Marisediminitalea</taxon>
    </lineage>
</organism>
<gene>
    <name evidence="1" type="ORF">SAMN05216361_0131</name>
</gene>
<keyword evidence="2" id="KW-1185">Reference proteome</keyword>